<dbReference type="KEGG" id="ppso:QPJ95_01910"/>
<dbReference type="GO" id="GO:0018836">
    <property type="term" value="F:alkylmercury lyase activity"/>
    <property type="evidence" value="ECO:0007669"/>
    <property type="project" value="UniProtKB-EC"/>
</dbReference>
<reference evidence="1 2" key="1">
    <citation type="submission" date="2023-06" db="EMBL/GenBank/DDBJ databases">
        <title>Parasedimentitalea psychrophila sp. nov., a psychrophilic bacterium isolated from deep-sea sediment.</title>
        <authorList>
            <person name="Li A."/>
        </authorList>
    </citation>
    <scope>NUCLEOTIDE SEQUENCE [LARGE SCALE GENOMIC DNA]</scope>
    <source>
        <strain evidence="1 2">QS115</strain>
    </source>
</reference>
<sequence length="236" mass="25373">MKNSIEAQSAANSLARIDWSAVSDTQVAEAIPQLLQDWRMRKRWDAISPNARDTHKEILRSYLRSAAPPKIASLEPAILEDLQSRDLIVVKNGQITSAYPFSTIATTHAVTVDAVTNSAVCAIDALGVAAMSALASRVQCQCPICNGKIDVSIRADGLTIQAAWPATARLWAGVVDIAGCAADTQCQTMLVFCSPKHLAVWRETQKPVVRGFDLSLSQAVQLGAAIFRPFLGVSDT</sequence>
<gene>
    <name evidence="1" type="primary">merB</name>
    <name evidence="1" type="ORF">QPJ95_01910</name>
</gene>
<keyword evidence="2" id="KW-1185">Reference proteome</keyword>
<dbReference type="InterPro" id="IPR004927">
    <property type="entry name" value="MerB"/>
</dbReference>
<dbReference type="InterPro" id="IPR053717">
    <property type="entry name" value="MerB_lyase_sf"/>
</dbReference>
<dbReference type="EMBL" id="CP127247">
    <property type="protein sequence ID" value="WIY25729.1"/>
    <property type="molecule type" value="Genomic_DNA"/>
</dbReference>
<dbReference type="RefSeq" id="WP_270920226.1">
    <property type="nucleotide sequence ID" value="NZ_CP127247.1"/>
</dbReference>
<accession>A0A9Y2L2L5</accession>
<dbReference type="SUPFAM" id="SSF160387">
    <property type="entry name" value="NosL/MerB-like"/>
    <property type="match status" value="1"/>
</dbReference>
<dbReference type="Gene3D" id="3.30.450.410">
    <property type="match status" value="1"/>
</dbReference>
<dbReference type="Proteomes" id="UP001238334">
    <property type="component" value="Chromosome"/>
</dbReference>
<protein>
    <submittedName>
        <fullName evidence="1">Organomercurial lyase</fullName>
        <ecNumber evidence="1">4.99.1.2</ecNumber>
    </submittedName>
</protein>
<name>A0A9Y2L2L5_9RHOB</name>
<proteinExistence type="predicted"/>
<keyword evidence="1" id="KW-0456">Lyase</keyword>
<organism evidence="1 2">
    <name type="scientific">Parasedimentitalea psychrophila</name>
    <dbReference type="NCBI Taxonomy" id="2997337"/>
    <lineage>
        <taxon>Bacteria</taxon>
        <taxon>Pseudomonadati</taxon>
        <taxon>Pseudomonadota</taxon>
        <taxon>Alphaproteobacteria</taxon>
        <taxon>Rhodobacterales</taxon>
        <taxon>Paracoccaceae</taxon>
        <taxon>Parasedimentitalea</taxon>
    </lineage>
</organism>
<evidence type="ECO:0000313" key="1">
    <source>
        <dbReference type="EMBL" id="WIY25729.1"/>
    </source>
</evidence>
<dbReference type="Pfam" id="PF03243">
    <property type="entry name" value="MerB"/>
    <property type="match status" value="1"/>
</dbReference>
<dbReference type="AlphaFoldDB" id="A0A9Y2L2L5"/>
<evidence type="ECO:0000313" key="2">
    <source>
        <dbReference type="Proteomes" id="UP001238334"/>
    </source>
</evidence>
<dbReference type="EC" id="4.99.1.2" evidence="1"/>